<organism evidence="4 5">
    <name type="scientific">Ephemerocybe angulata</name>
    <dbReference type="NCBI Taxonomy" id="980116"/>
    <lineage>
        <taxon>Eukaryota</taxon>
        <taxon>Fungi</taxon>
        <taxon>Dikarya</taxon>
        <taxon>Basidiomycota</taxon>
        <taxon>Agaricomycotina</taxon>
        <taxon>Agaricomycetes</taxon>
        <taxon>Agaricomycetidae</taxon>
        <taxon>Agaricales</taxon>
        <taxon>Agaricineae</taxon>
        <taxon>Psathyrellaceae</taxon>
        <taxon>Ephemerocybe</taxon>
    </lineage>
</organism>
<feature type="transmembrane region" description="Helical" evidence="2">
    <location>
        <begin position="165"/>
        <end position="184"/>
    </location>
</feature>
<feature type="region of interest" description="Disordered" evidence="1">
    <location>
        <begin position="286"/>
        <end position="306"/>
    </location>
</feature>
<protein>
    <recommendedName>
        <fullName evidence="3">DUF6533 domain-containing protein</fullName>
    </recommendedName>
</protein>
<evidence type="ECO:0000256" key="1">
    <source>
        <dbReference type="SAM" id="MobiDB-lite"/>
    </source>
</evidence>
<feature type="compositionally biased region" description="Low complexity" evidence="1">
    <location>
        <begin position="286"/>
        <end position="304"/>
    </location>
</feature>
<feature type="transmembrane region" description="Helical" evidence="2">
    <location>
        <begin position="54"/>
        <end position="78"/>
    </location>
</feature>
<dbReference type="InterPro" id="IPR045340">
    <property type="entry name" value="DUF6533"/>
</dbReference>
<dbReference type="Proteomes" id="UP000521943">
    <property type="component" value="Unassembled WGS sequence"/>
</dbReference>
<reference evidence="4 5" key="1">
    <citation type="submission" date="2020-07" db="EMBL/GenBank/DDBJ databases">
        <title>Comparative genomics of pyrophilous fungi reveals a link between fire events and developmental genes.</title>
        <authorList>
            <consortium name="DOE Joint Genome Institute"/>
            <person name="Steindorff A.S."/>
            <person name="Carver A."/>
            <person name="Calhoun S."/>
            <person name="Stillman K."/>
            <person name="Liu H."/>
            <person name="Lipzen A."/>
            <person name="Pangilinan J."/>
            <person name="Labutti K."/>
            <person name="Bruns T.D."/>
            <person name="Grigoriev I.V."/>
        </authorList>
    </citation>
    <scope>NUCLEOTIDE SEQUENCE [LARGE SCALE GENOMIC DNA]</scope>
    <source>
        <strain evidence="4 5">CBS 144469</strain>
    </source>
</reference>
<gene>
    <name evidence="4" type="ORF">DFP72DRAFT_880451</name>
</gene>
<comment type="caution">
    <text evidence="4">The sequence shown here is derived from an EMBL/GenBank/DDBJ whole genome shotgun (WGS) entry which is preliminary data.</text>
</comment>
<name>A0A8H6MDM5_9AGAR</name>
<evidence type="ECO:0000256" key="2">
    <source>
        <dbReference type="SAM" id="Phobius"/>
    </source>
</evidence>
<keyword evidence="2" id="KW-0472">Membrane</keyword>
<evidence type="ECO:0000313" key="4">
    <source>
        <dbReference type="EMBL" id="KAF6761226.1"/>
    </source>
</evidence>
<dbReference type="Pfam" id="PF20151">
    <property type="entry name" value="DUF6533"/>
    <property type="match status" value="1"/>
</dbReference>
<dbReference type="OrthoDB" id="3066463at2759"/>
<feature type="domain" description="DUF6533" evidence="3">
    <location>
        <begin position="22"/>
        <end position="64"/>
    </location>
</feature>
<evidence type="ECO:0000313" key="5">
    <source>
        <dbReference type="Proteomes" id="UP000521943"/>
    </source>
</evidence>
<proteinExistence type="predicted"/>
<dbReference type="EMBL" id="JACGCI010000010">
    <property type="protein sequence ID" value="KAF6761226.1"/>
    <property type="molecule type" value="Genomic_DNA"/>
</dbReference>
<feature type="transmembrane region" description="Helical" evidence="2">
    <location>
        <begin position="124"/>
        <end position="145"/>
    </location>
</feature>
<evidence type="ECO:0000259" key="3">
    <source>
        <dbReference type="Pfam" id="PF20151"/>
    </source>
</evidence>
<feature type="transmembrane region" description="Helical" evidence="2">
    <location>
        <begin position="15"/>
        <end position="33"/>
    </location>
</feature>
<keyword evidence="5" id="KW-1185">Reference proteome</keyword>
<keyword evidence="2" id="KW-0812">Transmembrane</keyword>
<feature type="transmembrane region" description="Helical" evidence="2">
    <location>
        <begin position="90"/>
        <end position="112"/>
    </location>
</feature>
<feature type="non-terminal residue" evidence="4">
    <location>
        <position position="1"/>
    </location>
</feature>
<accession>A0A8H6MDM5</accession>
<feature type="transmembrane region" description="Helical" evidence="2">
    <location>
        <begin position="230"/>
        <end position="250"/>
    </location>
</feature>
<sequence>PFMSSGLPDNLLPPILVRSASGAAFILLFWEWIITLDDEVEYIWSKPNNSWLKWLFIFSRYYTMAASLTQISIESAVLHGFPMSRSCLRIWYSCQVIVALHSMSSLELILMTRVYALYNKSRRVWWLFFTLYISENAIVVIGLFVHYPGSDFQAIEVVRHLPASFSYFGFCTLLVQLIIIILTLSRYLSGSWKTVPIVRLMLRDGTLSFSALTVVVLIMSIFTIQQRPFAVVGFSWLLTVMSSVTCRLIINMLKLPMDTTYPEGSTGIQFSTIFTSQHSVARSRWGSRSRGAASSSFGQSSSTFRGRRDDDEILDEYDMSRMGLPVGAMMVMA</sequence>
<feature type="transmembrane region" description="Helical" evidence="2">
    <location>
        <begin position="205"/>
        <end position="224"/>
    </location>
</feature>
<keyword evidence="2" id="KW-1133">Transmembrane helix</keyword>
<dbReference type="AlphaFoldDB" id="A0A8H6MDM5"/>